<comment type="caution">
    <text evidence="3">The sequence shown here is derived from an EMBL/GenBank/DDBJ whole genome shotgun (WGS) entry which is preliminary data.</text>
</comment>
<dbReference type="Pfam" id="PF08722">
    <property type="entry name" value="Tn7_TnsA-like_N"/>
    <property type="match status" value="1"/>
</dbReference>
<evidence type="ECO:0000256" key="1">
    <source>
        <dbReference type="SAM" id="Phobius"/>
    </source>
</evidence>
<dbReference type="InterPro" id="IPR027417">
    <property type="entry name" value="P-loop_NTPase"/>
</dbReference>
<keyword evidence="1" id="KW-1133">Transmembrane helix</keyword>
<dbReference type="EMBL" id="QSUG01000004">
    <property type="protein sequence ID" value="RGN24291.1"/>
    <property type="molecule type" value="Genomic_DNA"/>
</dbReference>
<dbReference type="AlphaFoldDB" id="A0A3E5AQ05"/>
<organism evidence="3 4">
    <name type="scientific">Agathobacter rectalis</name>
    <dbReference type="NCBI Taxonomy" id="39491"/>
    <lineage>
        <taxon>Bacteria</taxon>
        <taxon>Bacillati</taxon>
        <taxon>Bacillota</taxon>
        <taxon>Clostridia</taxon>
        <taxon>Lachnospirales</taxon>
        <taxon>Lachnospiraceae</taxon>
        <taxon>Agathobacter</taxon>
    </lineage>
</organism>
<keyword evidence="1" id="KW-0812">Transmembrane</keyword>
<reference evidence="3 4" key="1">
    <citation type="submission" date="2018-08" db="EMBL/GenBank/DDBJ databases">
        <title>A genome reference for cultivated species of the human gut microbiota.</title>
        <authorList>
            <person name="Zou Y."/>
            <person name="Xue W."/>
            <person name="Luo G."/>
        </authorList>
    </citation>
    <scope>NUCLEOTIDE SEQUENCE [LARGE SCALE GENOMIC DNA]</scope>
    <source>
        <strain evidence="3 4">OM05-6AA</strain>
    </source>
</reference>
<keyword evidence="1" id="KW-0472">Membrane</keyword>
<keyword evidence="3" id="KW-0255">Endonuclease</keyword>
<proteinExistence type="predicted"/>
<dbReference type="SUPFAM" id="SSF52540">
    <property type="entry name" value="P-loop containing nucleoside triphosphate hydrolases"/>
    <property type="match status" value="1"/>
</dbReference>
<evidence type="ECO:0000313" key="3">
    <source>
        <dbReference type="EMBL" id="RGN24291.1"/>
    </source>
</evidence>
<gene>
    <name evidence="3" type="ORF">DXB72_06195</name>
</gene>
<feature type="domain" description="TnsA endonuclease N-terminal" evidence="2">
    <location>
        <begin position="786"/>
        <end position="853"/>
    </location>
</feature>
<evidence type="ECO:0000259" key="2">
    <source>
        <dbReference type="Pfam" id="PF08722"/>
    </source>
</evidence>
<dbReference type="Proteomes" id="UP000260970">
    <property type="component" value="Unassembled WGS sequence"/>
</dbReference>
<evidence type="ECO:0000313" key="4">
    <source>
        <dbReference type="Proteomes" id="UP000260970"/>
    </source>
</evidence>
<protein>
    <submittedName>
        <fullName evidence="3">Type III restriction endonuclease</fullName>
    </submittedName>
</protein>
<feature type="transmembrane region" description="Helical" evidence="1">
    <location>
        <begin position="129"/>
        <end position="152"/>
    </location>
</feature>
<dbReference type="GO" id="GO:0004519">
    <property type="term" value="F:endonuclease activity"/>
    <property type="evidence" value="ECO:0007669"/>
    <property type="project" value="UniProtKB-KW"/>
</dbReference>
<dbReference type="RefSeq" id="WP_117690243.1">
    <property type="nucleotide sequence ID" value="NZ_QSUE01000004.1"/>
</dbReference>
<keyword evidence="3" id="KW-0540">Nuclease</keyword>
<dbReference type="InterPro" id="IPR014833">
    <property type="entry name" value="TnsA_N"/>
</dbReference>
<accession>A0A3E5AQ05</accession>
<name>A0A3E5AQ05_9FIRM</name>
<dbReference type="Gene3D" id="3.40.50.300">
    <property type="entry name" value="P-loop containing nucleotide triphosphate hydrolases"/>
    <property type="match status" value="2"/>
</dbReference>
<sequence length="866" mass="100174">MAKKETSIDFAFFEYLRYFYQDNRGIIRNRYREITKKYLDYNDKEKNPEAFLRRPQFEALEMYVFIKEFMNNEQMYQIFDDWSKREGLFSDRRFYDMEGELTLFDVYSPKQYHDYFLQIKKYAENYPNYIFALAMGLGKTILMATCIFYEFLLTSKWPKDKRYCHNALVFAPDKTVLQSLKEIVTFDKSKVIPPEYIGVLDANIKVHFLEDVGTTLSTIDGSMYNIIISNTQKIILKARHKEKSPVERLFDEPASNNSELDDVLGLLQEISNNDDLMSNQRFEKLTRLTQMGIYVDEAHHMFGADLEKALHENGKGTSLRATINELAKELENHGSKVVACYNFTGTPYVGNKVLPEVVYAYGLSAAIRNNYLKDASVKGFSNVKSEAFLRESIKDFWNQYGGKEYEGLLPKMAIFGAEIKEVKEEIQPAVEGILSDLGIPLDTILVNVGDDKLTKDEDIRDFNNLDVVGTPGSRKQFILLVNKGREGWNCRSLFSVALFRSPKSKVFVLQATMRCLRKITNERQTATVYLSKDNMDILYAELKNNFRTSIADLKAKTDTKRKKVAVRVKEPPVTIKMHRLHYEYSIENKEYSDSIHFGLDEIDSKDYDATMYVKEGLANASVVRESIVNYMSDDRKFSEITLVAEIARYFPEIKCTKIAKMLRESKEGMPEILIYVNEHNAILYDKIIPKLFETLYKVEKEIVKENVDVKLLKKPREGGVYEFSGKEDLIVTQDSNDTIVMNNKGKSFHADTYVFDSKPELKLFLQLLNSKRVKQTYFTGMFTADQTDFYVPYIDPESNRLRKYYPDFLVELENGDYVILEVKGDHMIDDPVVKAKEAAAEEVAVESSMKYEMLKGSDIMDGKVDI</sequence>
<keyword evidence="3" id="KW-0378">Hydrolase</keyword>